<dbReference type="Pfam" id="PF00564">
    <property type="entry name" value="PB1"/>
    <property type="match status" value="1"/>
</dbReference>
<proteinExistence type="predicted"/>
<dbReference type="Proteomes" id="UP001458880">
    <property type="component" value="Unassembled WGS sequence"/>
</dbReference>
<feature type="domain" description="PB1" evidence="1">
    <location>
        <begin position="40"/>
        <end position="85"/>
    </location>
</feature>
<accession>A0AAW1MBS5</accession>
<keyword evidence="3" id="KW-1185">Reference proteome</keyword>
<dbReference type="SUPFAM" id="SSF54277">
    <property type="entry name" value="CAD &amp; PB1 domains"/>
    <property type="match status" value="1"/>
</dbReference>
<dbReference type="InterPro" id="IPR000270">
    <property type="entry name" value="PB1_dom"/>
</dbReference>
<dbReference type="AlphaFoldDB" id="A0AAW1MBS5"/>
<name>A0AAW1MBS5_POPJA</name>
<sequence>MPRDDCVTFKIFFNDTNGTTEVKKFVIDGDTSIITNFLFIREKLLTVFPKLRDVNFKITWRDAEGDDIVLENDEDLILAFTEMDGALKRCRR</sequence>
<dbReference type="EMBL" id="JASPKY010000066">
    <property type="protein sequence ID" value="KAK9743703.1"/>
    <property type="molecule type" value="Genomic_DNA"/>
</dbReference>
<evidence type="ECO:0000259" key="1">
    <source>
        <dbReference type="Pfam" id="PF00564"/>
    </source>
</evidence>
<dbReference type="Gene3D" id="3.10.20.90">
    <property type="entry name" value="Phosphatidylinositol 3-kinase Catalytic Subunit, Chain A, domain 1"/>
    <property type="match status" value="1"/>
</dbReference>
<evidence type="ECO:0000313" key="3">
    <source>
        <dbReference type="Proteomes" id="UP001458880"/>
    </source>
</evidence>
<reference evidence="2 3" key="1">
    <citation type="journal article" date="2024" name="BMC Genomics">
        <title>De novo assembly and annotation of Popillia japonica's genome with initial clues to its potential as an invasive pest.</title>
        <authorList>
            <person name="Cucini C."/>
            <person name="Boschi S."/>
            <person name="Funari R."/>
            <person name="Cardaioli E."/>
            <person name="Iannotti N."/>
            <person name="Marturano G."/>
            <person name="Paoli F."/>
            <person name="Bruttini M."/>
            <person name="Carapelli A."/>
            <person name="Frati F."/>
            <person name="Nardi F."/>
        </authorList>
    </citation>
    <scope>NUCLEOTIDE SEQUENCE [LARGE SCALE GENOMIC DNA]</scope>
    <source>
        <strain evidence="2">DMR45628</strain>
    </source>
</reference>
<evidence type="ECO:0000313" key="2">
    <source>
        <dbReference type="EMBL" id="KAK9743703.1"/>
    </source>
</evidence>
<gene>
    <name evidence="2" type="ORF">QE152_g8367</name>
</gene>
<protein>
    <submittedName>
        <fullName evidence="2">Zinc finger, ZZ type</fullName>
    </submittedName>
</protein>
<comment type="caution">
    <text evidence="2">The sequence shown here is derived from an EMBL/GenBank/DDBJ whole genome shotgun (WGS) entry which is preliminary data.</text>
</comment>
<organism evidence="2 3">
    <name type="scientific">Popillia japonica</name>
    <name type="common">Japanese beetle</name>
    <dbReference type="NCBI Taxonomy" id="7064"/>
    <lineage>
        <taxon>Eukaryota</taxon>
        <taxon>Metazoa</taxon>
        <taxon>Ecdysozoa</taxon>
        <taxon>Arthropoda</taxon>
        <taxon>Hexapoda</taxon>
        <taxon>Insecta</taxon>
        <taxon>Pterygota</taxon>
        <taxon>Neoptera</taxon>
        <taxon>Endopterygota</taxon>
        <taxon>Coleoptera</taxon>
        <taxon>Polyphaga</taxon>
        <taxon>Scarabaeiformia</taxon>
        <taxon>Scarabaeidae</taxon>
        <taxon>Rutelinae</taxon>
        <taxon>Popillia</taxon>
    </lineage>
</organism>